<dbReference type="GO" id="GO:0019904">
    <property type="term" value="F:protein domain specific binding"/>
    <property type="evidence" value="ECO:0007669"/>
    <property type="project" value="UniProtKB-UniRule"/>
</dbReference>
<feature type="short sequence motif" description="LXCXE motif; interaction with host RB1 and TMEM173/STING" evidence="18">
    <location>
        <begin position="25"/>
        <end position="29"/>
    </location>
</feature>
<keyword evidence="8 18" id="KW-1114">Inhibition of host interferon signaling pathway by virus</keyword>
<dbReference type="GO" id="GO:0039645">
    <property type="term" value="P:symbiont-mediated perturbation of host cell cycle G1/S transition checkpoint"/>
    <property type="evidence" value="ECO:0007669"/>
    <property type="project" value="UniProtKB-UniRule"/>
</dbReference>
<dbReference type="EMBL" id="KU519394">
    <property type="protein sequence ID" value="ANZ90251.1"/>
    <property type="molecule type" value="Genomic_DNA"/>
</dbReference>
<evidence type="ECO:0000256" key="13">
    <source>
        <dbReference type="ARBA" id="ARBA00023163"/>
    </source>
</evidence>
<keyword evidence="4 18" id="KW-0945">Host-virus interaction</keyword>
<dbReference type="RefSeq" id="YP_009272600.1">
    <property type="nucleotide sequence ID" value="NC_030799.1"/>
</dbReference>
<comment type="subunit">
    <text evidence="18">Homodimer. Homooligomer. Interacts with host RB1; this interaction induces dissociation of RB1-E2F1 complex thereby disrupting RB1 activity. Interacts with host EP300; this interaction represses EP300 transcriptional activity. Interacts with protein E2; this interaction inhibits E7 oncogenic activity. Interacts with host TMEM173/STING; this interaction impairs the ability of TMEM173/STING to sense cytosolic DNA and promote the production of type I interferon (IFN-alpha and IFN-beta).</text>
</comment>
<dbReference type="OrthoDB" id="28045at10239"/>
<keyword evidence="2 18" id="KW-0244">Early protein</keyword>
<keyword evidence="11 18" id="KW-0238">DNA-binding</keyword>
<dbReference type="Gene3D" id="3.30.160.330">
    <property type="match status" value="1"/>
</dbReference>
<organism evidence="20 21">
    <name type="scientific">Bos taurus papillomavirus 19</name>
    <dbReference type="NCBI Taxonomy" id="1887217"/>
    <lineage>
        <taxon>Viruses</taxon>
        <taxon>Monodnaviria</taxon>
        <taxon>Shotokuvirae</taxon>
        <taxon>Cossaviricota</taxon>
        <taxon>Papovaviricetes</taxon>
        <taxon>Zurhausenvirales</taxon>
        <taxon>Papillomaviridae</taxon>
        <taxon>Firstpapillomavirinae</taxon>
        <taxon>Dyoxipapillomavirus</taxon>
        <taxon>Dyoxipapillomavirus 2</taxon>
    </lineage>
</organism>
<keyword evidence="21" id="KW-1185">Reference proteome</keyword>
<feature type="zinc finger region" evidence="18">
    <location>
        <begin position="50"/>
        <end position="86"/>
    </location>
</feature>
<gene>
    <name evidence="18 20" type="primary">E7</name>
</gene>
<dbReference type="GO" id="GO:0003700">
    <property type="term" value="F:DNA-binding transcription factor activity"/>
    <property type="evidence" value="ECO:0007669"/>
    <property type="project" value="UniProtKB-UniRule"/>
</dbReference>
<comment type="PTM">
    <text evidence="18">Highly phosphorylated.</text>
</comment>
<evidence type="ECO:0000256" key="5">
    <source>
        <dbReference type="ARBA" id="ARBA00022632"/>
    </source>
</evidence>
<keyword evidence="14 18" id="KW-1035">Host cytoplasm</keyword>
<comment type="caution">
    <text evidence="18">Lacks conserved residue(s) required for the propagation of feature annotation.</text>
</comment>
<evidence type="ECO:0000256" key="10">
    <source>
        <dbReference type="ARBA" id="ARBA00023015"/>
    </source>
</evidence>
<accession>A0A1B2K222</accession>
<dbReference type="GeneID" id="28544397"/>
<dbReference type="PIRSF" id="PIRSF003407">
    <property type="entry name" value="Papvi_E7"/>
    <property type="match status" value="1"/>
</dbReference>
<reference evidence="20 21" key="1">
    <citation type="submission" date="2016-01" db="EMBL/GenBank/DDBJ databases">
        <title>How many papillomavirus species can be undetected in fibropapillomas?</title>
        <authorList>
            <person name="Daudt C."/>
            <person name="Chaves da Silva F.R."/>
            <person name="Streck A.F."/>
            <person name="Weber M.N."/>
            <person name="Cibulski S.P."/>
            <person name="Canal C.W."/>
        </authorList>
    </citation>
    <scope>NUCLEOTIDE SEQUENCE [LARGE SCALE GENOMIC DNA]</scope>
</reference>
<keyword evidence="7 18" id="KW-0863">Zinc-finger</keyword>
<evidence type="ECO:0000256" key="2">
    <source>
        <dbReference type="ARBA" id="ARBA00022518"/>
    </source>
</evidence>
<evidence type="ECO:0000256" key="6">
    <source>
        <dbReference type="ARBA" id="ARBA00022723"/>
    </source>
</evidence>
<evidence type="ECO:0000256" key="4">
    <source>
        <dbReference type="ARBA" id="ARBA00022581"/>
    </source>
</evidence>
<evidence type="ECO:0000256" key="14">
    <source>
        <dbReference type="ARBA" id="ARBA00023200"/>
    </source>
</evidence>
<keyword evidence="12 18" id="KW-0010">Activator</keyword>
<evidence type="ECO:0000256" key="12">
    <source>
        <dbReference type="ARBA" id="ARBA00023159"/>
    </source>
</evidence>
<dbReference type="InterPro" id="IPR000148">
    <property type="entry name" value="Papilloma_E7"/>
</dbReference>
<keyword evidence="17 18" id="KW-1078">G1/S host cell cycle checkpoint dysregulation by virus</keyword>
<comment type="function">
    <text evidence="18">Plays a role in viral genome replication by driving entry of quiescent cells into the cell cycle. Stimulation of progression from G1 to S phase allows the virus to efficiently use the cellular DNA replicating machinery to achieve viral genome replication. E7 protein has both transforming and trans-activating activities. Induces the disassembly of the E2F1 transcription factor from RB1, with subsequent transcriptional activation of E2F1-regulated S-phase genes. Interferes with host histone deacetylation mediated by HDAC1 and HDAC2, leading to transcription activation. Plays also a role in the inhibition of both antiviral and antiproliferative functions of host interferon alpha. Interaction with host TMEM173/STING impairs the ability of TMEM173/STING to sense cytosolic DNA and promote the production of type I interferon (IFN-alpha and IFN-beta).</text>
</comment>
<feature type="short sequence motif" description="Nuclear export signal" evidence="18">
    <location>
        <begin position="68"/>
        <end position="76"/>
    </location>
</feature>
<keyword evidence="3 18" id="KW-1048">Host nucleus</keyword>
<name>A0A1B2K222_9PAPI</name>
<dbReference type="GO" id="GO:0003677">
    <property type="term" value="F:DNA binding"/>
    <property type="evidence" value="ECO:0007669"/>
    <property type="project" value="UniProtKB-UniRule"/>
</dbReference>
<sequence length="95" mass="10670">MRGEAATIKDIDLLHLSDLIQPHNLECQEELPAGEELKEELCPYGLDTCCASCSTCLRLYIVTSNSSIRLLQELFLKDLSLLCARCSRTNLRNGR</sequence>
<keyword evidence="15" id="KW-0922">Interferon antiviral system evasion</keyword>
<evidence type="ECO:0000256" key="1">
    <source>
        <dbReference type="ARBA" id="ARBA00022504"/>
    </source>
</evidence>
<evidence type="ECO:0000256" key="11">
    <source>
        <dbReference type="ARBA" id="ARBA00023125"/>
    </source>
</evidence>
<protein>
    <recommendedName>
        <fullName evidence="18 19">Protein E7</fullName>
    </recommendedName>
</protein>
<dbReference type="GO" id="GO:0039502">
    <property type="term" value="P:symbiont-mediated suppression of host type I interferon-mediated signaling pathway"/>
    <property type="evidence" value="ECO:0007669"/>
    <property type="project" value="UniProtKB-UniRule"/>
</dbReference>
<keyword evidence="1 18" id="KW-1121">Modulation of host cell cycle by virus</keyword>
<keyword evidence="10 18" id="KW-0805">Transcription regulation</keyword>
<evidence type="ECO:0000256" key="17">
    <source>
        <dbReference type="ARBA" id="ARBA00023309"/>
    </source>
</evidence>
<evidence type="ECO:0000256" key="7">
    <source>
        <dbReference type="ARBA" id="ARBA00022771"/>
    </source>
</evidence>
<comment type="subcellular location">
    <subcellularLocation>
        <location evidence="18">Host cytoplasm</location>
    </subcellularLocation>
    <subcellularLocation>
        <location evidence="18">Host nucleus</location>
    </subcellularLocation>
    <text evidence="18">Predominantly found in the host nucleus.</text>
</comment>
<keyword evidence="16 18" id="KW-0899">Viral immunoevasion</keyword>
<dbReference type="GO" id="GO:0008270">
    <property type="term" value="F:zinc ion binding"/>
    <property type="evidence" value="ECO:0007669"/>
    <property type="project" value="UniProtKB-KW"/>
</dbReference>
<comment type="domain">
    <text evidence="18">The E7 terminal domain is an intrinsically disordered domain, whose flexibility and conformational transitions confer target adaptability to the oncoprotein. It allows adaptation to a variety of protein targets and exposes the PEST degradation sequence that regulates its turnover in the cell.</text>
</comment>
<evidence type="ECO:0000256" key="15">
    <source>
        <dbReference type="ARBA" id="ARBA00023258"/>
    </source>
</evidence>
<dbReference type="GO" id="GO:0042025">
    <property type="term" value="C:host cell nucleus"/>
    <property type="evidence" value="ECO:0007669"/>
    <property type="project" value="UniProtKB-SubCell"/>
</dbReference>
<dbReference type="SUPFAM" id="SSF161234">
    <property type="entry name" value="E7 C-terminal domain-like"/>
    <property type="match status" value="1"/>
</dbReference>
<dbReference type="HAMAP" id="MF_04004">
    <property type="entry name" value="PPV_E7"/>
    <property type="match status" value="1"/>
</dbReference>
<keyword evidence="5 18" id="KW-1090">Inhibition of host innate immune response by virus</keyword>
<evidence type="ECO:0000256" key="8">
    <source>
        <dbReference type="ARBA" id="ARBA00022830"/>
    </source>
</evidence>
<evidence type="ECO:0000313" key="20">
    <source>
        <dbReference type="EMBL" id="ANZ90251.1"/>
    </source>
</evidence>
<dbReference type="GO" id="GO:0006351">
    <property type="term" value="P:DNA-templated transcription"/>
    <property type="evidence" value="ECO:0007669"/>
    <property type="project" value="UniProtKB-UniRule"/>
</dbReference>
<evidence type="ECO:0000256" key="19">
    <source>
        <dbReference type="PIRNR" id="PIRNR003407"/>
    </source>
</evidence>
<dbReference type="GO" id="GO:0052170">
    <property type="term" value="P:symbiont-mediated suppression of host innate immune response"/>
    <property type="evidence" value="ECO:0007669"/>
    <property type="project" value="UniProtKB-KW"/>
</dbReference>
<evidence type="ECO:0000256" key="9">
    <source>
        <dbReference type="ARBA" id="ARBA00022833"/>
    </source>
</evidence>
<dbReference type="Pfam" id="PF00527">
    <property type="entry name" value="E7"/>
    <property type="match status" value="1"/>
</dbReference>
<comment type="function">
    <text evidence="19">E7 protein has both transforming and trans-activating activities.</text>
</comment>
<evidence type="ECO:0000313" key="21">
    <source>
        <dbReference type="Proteomes" id="UP000108682"/>
    </source>
</evidence>
<dbReference type="KEGG" id="vg:28544397"/>
<dbReference type="GO" id="GO:0030430">
    <property type="term" value="C:host cell cytoplasm"/>
    <property type="evidence" value="ECO:0007669"/>
    <property type="project" value="UniProtKB-SubCell"/>
</dbReference>
<keyword evidence="13 18" id="KW-0804">Transcription</keyword>
<proteinExistence type="inferred from homology"/>
<dbReference type="Proteomes" id="UP000108682">
    <property type="component" value="Segment"/>
</dbReference>
<evidence type="ECO:0000256" key="18">
    <source>
        <dbReference type="HAMAP-Rule" id="MF_04004"/>
    </source>
</evidence>
<keyword evidence="9 18" id="KW-0862">Zinc</keyword>
<evidence type="ECO:0000256" key="16">
    <source>
        <dbReference type="ARBA" id="ARBA00023280"/>
    </source>
</evidence>
<evidence type="ECO:0000256" key="3">
    <source>
        <dbReference type="ARBA" id="ARBA00022562"/>
    </source>
</evidence>
<keyword evidence="6 18" id="KW-0479">Metal-binding</keyword>
<comment type="similarity">
    <text evidence="18 19">Belongs to the papillomaviridae E7 protein family.</text>
</comment>